<dbReference type="Proteomes" id="UP001054902">
    <property type="component" value="Unassembled WGS sequence"/>
</dbReference>
<dbReference type="Pfam" id="PF02357">
    <property type="entry name" value="NusG"/>
    <property type="match status" value="1"/>
</dbReference>
<reference evidence="7 8" key="1">
    <citation type="journal article" date="2021" name="Sci. Rep.">
        <title>The genome of the diatom Chaetoceros tenuissimus carries an ancient integrated fragment of an extant virus.</title>
        <authorList>
            <person name="Hongo Y."/>
            <person name="Kimura K."/>
            <person name="Takaki Y."/>
            <person name="Yoshida Y."/>
            <person name="Baba S."/>
            <person name="Kobayashi G."/>
            <person name="Nagasaki K."/>
            <person name="Hano T."/>
            <person name="Tomaru Y."/>
        </authorList>
    </citation>
    <scope>NUCLEOTIDE SEQUENCE [LARGE SCALE GENOMIC DNA]</scope>
    <source>
        <strain evidence="7 8">NIES-3715</strain>
    </source>
</reference>
<dbReference type="AlphaFoldDB" id="A0AAD3D1A4"/>
<dbReference type="EMBL" id="BLLK01000047">
    <property type="protein sequence ID" value="GFH54284.1"/>
    <property type="molecule type" value="Genomic_DNA"/>
</dbReference>
<proteinExistence type="predicted"/>
<sequence length="601" mass="67080">MKISIIALGALSLSVAVNAFNLAPFRHATSQTSSALYGKLWDKLGIEPDGMDVEPGWYVMNCVAGSEMDLLAQAKHVTKGFSTDLIEKIVVPTERKLRSHGKSQKVVEVKVRYPGYCFVKMRCCAETYEPLQELPLCRSWMAGTVNQKGYKKLPPAPICLSDEEVEKFRGLEEETEDMYKKYGEDYTGRGDSGEDLLAQYEGYEVDNMVKILTGNFKGEDGVVKRLKDGQIMVRLFTYGNINDQWFDPNQIRPMTDAEAMKGLGGPAAPVGQDDFDVSIGKKPRRSENSRSDLYNNATGGAGGRNRRQDRIARGEGGDIFGRSEQEIQQEEQNWRQFREEQRAEQQQRRGDQWGIKERSSWDSGDDAATMDADGKWKSGREMRRENNKREAQTVSDALEGDGNWDLFGSDTQESATSGEEDDFFNSLMSELSDNLEEKNEPSGGSKKNEDDEDDFFSSLMSELSDEEDSDSASTSKSSKETSFDDDDFFANLEADLSQSLSDDSNGSDQSNDDDDDFFASLEADISTSLEGDDSNDKNDDDFFSALETDTKDEEAPTTKPQAPVSQDYSSLKVAELKDLLKARGLKVSGKKTELIERLQQS</sequence>
<evidence type="ECO:0000313" key="7">
    <source>
        <dbReference type="EMBL" id="GFH54284.1"/>
    </source>
</evidence>
<keyword evidence="2" id="KW-0805">Transcription regulation</keyword>
<evidence type="ECO:0000259" key="6">
    <source>
        <dbReference type="PROSITE" id="PS50800"/>
    </source>
</evidence>
<dbReference type="SUPFAM" id="SSF82679">
    <property type="entry name" value="N-utilization substance G protein NusG, N-terminal domain"/>
    <property type="match status" value="1"/>
</dbReference>
<feature type="compositionally biased region" description="Low complexity" evidence="4">
    <location>
        <begin position="494"/>
        <end position="509"/>
    </location>
</feature>
<dbReference type="Gene3D" id="3.30.70.940">
    <property type="entry name" value="NusG, N-terminal domain"/>
    <property type="match status" value="1"/>
</dbReference>
<gene>
    <name evidence="7" type="ORF">CTEN210_10760</name>
</gene>
<evidence type="ECO:0000256" key="3">
    <source>
        <dbReference type="ARBA" id="ARBA00023163"/>
    </source>
</evidence>
<evidence type="ECO:0000256" key="2">
    <source>
        <dbReference type="ARBA" id="ARBA00023015"/>
    </source>
</evidence>
<dbReference type="InterPro" id="IPR006645">
    <property type="entry name" value="NGN-like_dom"/>
</dbReference>
<comment type="caution">
    <text evidence="7">The sequence shown here is derived from an EMBL/GenBank/DDBJ whole genome shotgun (WGS) entry which is preliminary data.</text>
</comment>
<feature type="domain" description="SAP" evidence="6">
    <location>
        <begin position="568"/>
        <end position="601"/>
    </location>
</feature>
<dbReference type="SUPFAM" id="SSF68906">
    <property type="entry name" value="SAP domain"/>
    <property type="match status" value="1"/>
</dbReference>
<evidence type="ECO:0000256" key="1">
    <source>
        <dbReference type="ARBA" id="ARBA00022814"/>
    </source>
</evidence>
<organism evidence="7 8">
    <name type="scientific">Chaetoceros tenuissimus</name>
    <dbReference type="NCBI Taxonomy" id="426638"/>
    <lineage>
        <taxon>Eukaryota</taxon>
        <taxon>Sar</taxon>
        <taxon>Stramenopiles</taxon>
        <taxon>Ochrophyta</taxon>
        <taxon>Bacillariophyta</taxon>
        <taxon>Coscinodiscophyceae</taxon>
        <taxon>Chaetocerotophycidae</taxon>
        <taxon>Chaetocerotales</taxon>
        <taxon>Chaetocerotaceae</taxon>
        <taxon>Chaetoceros</taxon>
    </lineage>
</organism>
<protein>
    <recommendedName>
        <fullName evidence="6">SAP domain-containing protein</fullName>
    </recommendedName>
</protein>
<feature type="region of interest" description="Disordered" evidence="4">
    <location>
        <begin position="259"/>
        <end position="566"/>
    </location>
</feature>
<evidence type="ECO:0000256" key="5">
    <source>
        <dbReference type="SAM" id="SignalP"/>
    </source>
</evidence>
<dbReference type="PROSITE" id="PS50800">
    <property type="entry name" value="SAP"/>
    <property type="match status" value="1"/>
</dbReference>
<dbReference type="InterPro" id="IPR043425">
    <property type="entry name" value="NusG-like"/>
</dbReference>
<keyword evidence="1" id="KW-0889">Transcription antitermination</keyword>
<dbReference type="InterPro" id="IPR036735">
    <property type="entry name" value="NGN_dom_sf"/>
</dbReference>
<keyword evidence="8" id="KW-1185">Reference proteome</keyword>
<dbReference type="PANTHER" id="PTHR30265">
    <property type="entry name" value="RHO-INTERACTING TRANSCRIPTION TERMINATION FACTOR NUSG"/>
    <property type="match status" value="1"/>
</dbReference>
<feature type="compositionally biased region" description="Acidic residues" evidence="4">
    <location>
        <begin position="530"/>
        <end position="542"/>
    </location>
</feature>
<dbReference type="InterPro" id="IPR036361">
    <property type="entry name" value="SAP_dom_sf"/>
</dbReference>
<name>A0AAD3D1A4_9STRA</name>
<feature type="signal peptide" evidence="5">
    <location>
        <begin position="1"/>
        <end position="19"/>
    </location>
</feature>
<dbReference type="PANTHER" id="PTHR30265:SF4">
    <property type="entry name" value="KOW MOTIF FAMILY PROTEIN, EXPRESSED"/>
    <property type="match status" value="1"/>
</dbReference>
<feature type="chain" id="PRO_5042096771" description="SAP domain-containing protein" evidence="5">
    <location>
        <begin position="20"/>
        <end position="601"/>
    </location>
</feature>
<evidence type="ECO:0000256" key="4">
    <source>
        <dbReference type="SAM" id="MobiDB-lite"/>
    </source>
</evidence>
<dbReference type="SMART" id="SM00513">
    <property type="entry name" value="SAP"/>
    <property type="match status" value="1"/>
</dbReference>
<accession>A0AAD3D1A4</accession>
<dbReference type="Gene3D" id="1.10.720.30">
    <property type="entry name" value="SAP domain"/>
    <property type="match status" value="1"/>
</dbReference>
<feature type="compositionally biased region" description="Basic and acidic residues" evidence="4">
    <location>
        <begin position="306"/>
        <end position="325"/>
    </location>
</feature>
<dbReference type="GO" id="GO:0031564">
    <property type="term" value="P:transcription antitermination"/>
    <property type="evidence" value="ECO:0007669"/>
    <property type="project" value="UniProtKB-KW"/>
</dbReference>
<keyword evidence="3" id="KW-0804">Transcription</keyword>
<feature type="compositionally biased region" description="Basic and acidic residues" evidence="4">
    <location>
        <begin position="332"/>
        <end position="360"/>
    </location>
</feature>
<keyword evidence="5" id="KW-0732">Signal</keyword>
<dbReference type="InterPro" id="IPR003034">
    <property type="entry name" value="SAP_dom"/>
</dbReference>
<evidence type="ECO:0000313" key="8">
    <source>
        <dbReference type="Proteomes" id="UP001054902"/>
    </source>
</evidence>
<dbReference type="GO" id="GO:0006354">
    <property type="term" value="P:DNA-templated transcription elongation"/>
    <property type="evidence" value="ECO:0007669"/>
    <property type="project" value="InterPro"/>
</dbReference>
<dbReference type="Pfam" id="PF02037">
    <property type="entry name" value="SAP"/>
    <property type="match status" value="1"/>
</dbReference>
<feature type="compositionally biased region" description="Basic and acidic residues" evidence="4">
    <location>
        <begin position="372"/>
        <end position="391"/>
    </location>
</feature>